<dbReference type="PATRIC" id="fig|1444770.3.peg.187"/>
<reference evidence="1 2" key="1">
    <citation type="journal article" date="2014" name="Genome Announc.">
        <title>Draft Genome Sequence of Xylella fastidiosa Pear Leaf Scorch Strain in Taiwan.</title>
        <authorList>
            <person name="Su C.C."/>
            <person name="Deng W.L."/>
            <person name="Jan F.J."/>
            <person name="Chang C.J."/>
            <person name="Huang H."/>
            <person name="Chen J."/>
        </authorList>
    </citation>
    <scope>NUCLEOTIDE SEQUENCE [LARGE SCALE GENOMIC DNA]</scope>
    <source>
        <strain evidence="1 2">PLS229</strain>
    </source>
</reference>
<dbReference type="AlphaFoldDB" id="Z9JM17"/>
<protein>
    <submittedName>
        <fullName evidence="1">Uncharacterized protein</fullName>
    </submittedName>
</protein>
<proteinExistence type="predicted"/>
<dbReference type="EMBL" id="JDSQ01000001">
    <property type="protein sequence ID" value="EWS79455.1"/>
    <property type="molecule type" value="Genomic_DNA"/>
</dbReference>
<gene>
    <name evidence="1" type="ORF">AF72_00785</name>
</gene>
<name>Z9JM17_9GAMM</name>
<sequence length="37" mass="3753">MVSYASIARLDAYGSGLGAVGHGTPCQVMFCVAVTYG</sequence>
<dbReference type="Proteomes" id="UP000020406">
    <property type="component" value="Unassembled WGS sequence"/>
</dbReference>
<organism evidence="1 2">
    <name type="scientific">Xylella taiwanensis</name>
    <dbReference type="NCBI Taxonomy" id="1444770"/>
    <lineage>
        <taxon>Bacteria</taxon>
        <taxon>Pseudomonadati</taxon>
        <taxon>Pseudomonadota</taxon>
        <taxon>Gammaproteobacteria</taxon>
        <taxon>Lysobacterales</taxon>
        <taxon>Lysobacteraceae</taxon>
        <taxon>Xylella</taxon>
    </lineage>
</organism>
<accession>Z9JM17</accession>
<comment type="caution">
    <text evidence="1">The sequence shown here is derived from an EMBL/GenBank/DDBJ whole genome shotgun (WGS) entry which is preliminary data.</text>
</comment>
<evidence type="ECO:0000313" key="1">
    <source>
        <dbReference type="EMBL" id="EWS79455.1"/>
    </source>
</evidence>
<dbReference type="STRING" id="1444770.AF72_00785"/>
<evidence type="ECO:0000313" key="2">
    <source>
        <dbReference type="Proteomes" id="UP000020406"/>
    </source>
</evidence>